<organism evidence="1">
    <name type="scientific">Anguilla anguilla</name>
    <name type="common">European freshwater eel</name>
    <name type="synonym">Muraena anguilla</name>
    <dbReference type="NCBI Taxonomy" id="7936"/>
    <lineage>
        <taxon>Eukaryota</taxon>
        <taxon>Metazoa</taxon>
        <taxon>Chordata</taxon>
        <taxon>Craniata</taxon>
        <taxon>Vertebrata</taxon>
        <taxon>Euteleostomi</taxon>
        <taxon>Actinopterygii</taxon>
        <taxon>Neopterygii</taxon>
        <taxon>Teleostei</taxon>
        <taxon>Anguilliformes</taxon>
        <taxon>Anguillidae</taxon>
        <taxon>Anguilla</taxon>
    </lineage>
</organism>
<reference evidence="1" key="2">
    <citation type="journal article" date="2015" name="Fish Shellfish Immunol.">
        <title>Early steps in the European eel (Anguilla anguilla)-Vibrio vulnificus interaction in the gills: Role of the RtxA13 toxin.</title>
        <authorList>
            <person name="Callol A."/>
            <person name="Pajuelo D."/>
            <person name="Ebbesson L."/>
            <person name="Teles M."/>
            <person name="MacKenzie S."/>
            <person name="Amaro C."/>
        </authorList>
    </citation>
    <scope>NUCLEOTIDE SEQUENCE</scope>
</reference>
<accession>A0A0E9TTD5</accession>
<dbReference type="EMBL" id="GBXM01052397">
    <property type="protein sequence ID" value="JAH56180.1"/>
    <property type="molecule type" value="Transcribed_RNA"/>
</dbReference>
<proteinExistence type="predicted"/>
<name>A0A0E9TTD5_ANGAN</name>
<dbReference type="AlphaFoldDB" id="A0A0E9TTD5"/>
<reference evidence="1" key="1">
    <citation type="submission" date="2014-11" db="EMBL/GenBank/DDBJ databases">
        <authorList>
            <person name="Amaro Gonzalez C."/>
        </authorList>
    </citation>
    <scope>NUCLEOTIDE SEQUENCE</scope>
</reference>
<protein>
    <submittedName>
        <fullName evidence="1">Uncharacterized protein</fullName>
    </submittedName>
</protein>
<evidence type="ECO:0000313" key="1">
    <source>
        <dbReference type="EMBL" id="JAH56180.1"/>
    </source>
</evidence>
<sequence length="44" mass="4922">MNLLVVYFTSPFPAVMYSVVVQCNTNPPCLSLRLESANREKASM</sequence>